<dbReference type="EMBL" id="AP022575">
    <property type="protein sequence ID" value="BBX75749.1"/>
    <property type="molecule type" value="Genomic_DNA"/>
</dbReference>
<accession>A0A7I7MX49</accession>
<dbReference type="RefSeq" id="WP_083050416.1">
    <property type="nucleotide sequence ID" value="NZ_AP022575.1"/>
</dbReference>
<evidence type="ECO:0000313" key="1">
    <source>
        <dbReference type="EMBL" id="BBX75749.1"/>
    </source>
</evidence>
<proteinExistence type="predicted"/>
<gene>
    <name evidence="1" type="ORF">MSHI_36550</name>
</gene>
<keyword evidence="2" id="KW-1185">Reference proteome</keyword>
<sequence>MAFVVAQRVTRVTGSGRSLLRAGRRLTDRLRAARNLTAERRADRYVTRMPIAVITASLGGHPTPGPPRP</sequence>
<evidence type="ECO:0000313" key="2">
    <source>
        <dbReference type="Proteomes" id="UP000467236"/>
    </source>
</evidence>
<dbReference type="Proteomes" id="UP000467236">
    <property type="component" value="Chromosome"/>
</dbReference>
<dbReference type="KEGG" id="mshj:MSHI_36550"/>
<dbReference type="AlphaFoldDB" id="A0A7I7MX49"/>
<protein>
    <submittedName>
        <fullName evidence="1">Uncharacterized protein</fullName>
    </submittedName>
</protein>
<dbReference type="OrthoDB" id="4562780at2"/>
<name>A0A7I7MX49_9MYCO</name>
<reference evidence="1 2" key="1">
    <citation type="journal article" date="2019" name="Emerg. Microbes Infect.">
        <title>Comprehensive subspecies identification of 175 nontuberculous mycobacteria species based on 7547 genomic profiles.</title>
        <authorList>
            <person name="Matsumoto Y."/>
            <person name="Kinjo T."/>
            <person name="Motooka D."/>
            <person name="Nabeya D."/>
            <person name="Jung N."/>
            <person name="Uechi K."/>
            <person name="Horii T."/>
            <person name="Iida T."/>
            <person name="Fujita J."/>
            <person name="Nakamura S."/>
        </authorList>
    </citation>
    <scope>NUCLEOTIDE SEQUENCE [LARGE SCALE GENOMIC DNA]</scope>
    <source>
        <strain evidence="1 2">JCM 14233</strain>
    </source>
</reference>
<organism evidence="1 2">
    <name type="scientific">Mycobacterium shinjukuense</name>
    <dbReference type="NCBI Taxonomy" id="398694"/>
    <lineage>
        <taxon>Bacteria</taxon>
        <taxon>Bacillati</taxon>
        <taxon>Actinomycetota</taxon>
        <taxon>Actinomycetes</taxon>
        <taxon>Mycobacteriales</taxon>
        <taxon>Mycobacteriaceae</taxon>
        <taxon>Mycobacterium</taxon>
    </lineage>
</organism>